<evidence type="ECO:0000313" key="4">
    <source>
        <dbReference type="EnsemblMetazoa" id="SCAU015486-PA"/>
    </source>
</evidence>
<dbReference type="InterPro" id="IPR001452">
    <property type="entry name" value="SH3_domain"/>
</dbReference>
<keyword evidence="5" id="KW-1185">Reference proteome</keyword>
<dbReference type="VEuPathDB" id="VectorBase:SCAU015486"/>
<name>A0A1I8QAY5_STOCA</name>
<dbReference type="SUPFAM" id="SSF50044">
    <property type="entry name" value="SH3-domain"/>
    <property type="match status" value="1"/>
</dbReference>
<organism evidence="4 5">
    <name type="scientific">Stomoxys calcitrans</name>
    <name type="common">Stable fly</name>
    <name type="synonym">Conops calcitrans</name>
    <dbReference type="NCBI Taxonomy" id="35570"/>
    <lineage>
        <taxon>Eukaryota</taxon>
        <taxon>Metazoa</taxon>
        <taxon>Ecdysozoa</taxon>
        <taxon>Arthropoda</taxon>
        <taxon>Hexapoda</taxon>
        <taxon>Insecta</taxon>
        <taxon>Pterygota</taxon>
        <taxon>Neoptera</taxon>
        <taxon>Endopterygota</taxon>
        <taxon>Diptera</taxon>
        <taxon>Brachycera</taxon>
        <taxon>Muscomorpha</taxon>
        <taxon>Muscoidea</taxon>
        <taxon>Muscidae</taxon>
        <taxon>Stomoxys</taxon>
    </lineage>
</organism>
<evidence type="ECO:0000256" key="2">
    <source>
        <dbReference type="SAM" id="MobiDB-lite"/>
    </source>
</evidence>
<accession>A0A1I8QAY5</accession>
<keyword evidence="1" id="KW-0728">SH3 domain</keyword>
<dbReference type="Gene3D" id="2.30.30.40">
    <property type="entry name" value="SH3 Domains"/>
    <property type="match status" value="1"/>
</dbReference>
<proteinExistence type="predicted"/>
<evidence type="ECO:0000256" key="1">
    <source>
        <dbReference type="ARBA" id="ARBA00022443"/>
    </source>
</evidence>
<feature type="domain" description="SH3" evidence="3">
    <location>
        <begin position="651"/>
        <end position="692"/>
    </location>
</feature>
<dbReference type="EnsemblMetazoa" id="SCAU015486-RA">
    <property type="protein sequence ID" value="SCAU015486-PA"/>
    <property type="gene ID" value="SCAU015486"/>
</dbReference>
<feature type="compositionally biased region" description="Low complexity" evidence="2">
    <location>
        <begin position="552"/>
        <end position="582"/>
    </location>
</feature>
<feature type="compositionally biased region" description="Basic residues" evidence="2">
    <location>
        <begin position="225"/>
        <end position="235"/>
    </location>
</feature>
<dbReference type="CDD" id="cd00174">
    <property type="entry name" value="SH3"/>
    <property type="match status" value="1"/>
</dbReference>
<evidence type="ECO:0000313" key="5">
    <source>
        <dbReference type="Proteomes" id="UP000095300"/>
    </source>
</evidence>
<dbReference type="STRING" id="35570.A0A1I8QAY5"/>
<feature type="compositionally biased region" description="Low complexity" evidence="2">
    <location>
        <begin position="592"/>
        <end position="601"/>
    </location>
</feature>
<protein>
    <recommendedName>
        <fullName evidence="3">SH3 domain-containing protein</fullName>
    </recommendedName>
</protein>
<dbReference type="AlphaFoldDB" id="A0A1I8QAY5"/>
<gene>
    <name evidence="4" type="primary">106086944</name>
</gene>
<evidence type="ECO:0000259" key="3">
    <source>
        <dbReference type="Pfam" id="PF07653"/>
    </source>
</evidence>
<dbReference type="InterPro" id="IPR036028">
    <property type="entry name" value="SH3-like_dom_sf"/>
</dbReference>
<dbReference type="Proteomes" id="UP000095300">
    <property type="component" value="Unassembled WGS sequence"/>
</dbReference>
<sequence length="699" mass="77066">MGQNLSIRRPRISLTWVLREQQQQQTPQPDDSKSNAKDSNNSNSNDSHKANTNNNQVNGKLLNNLEVSHTNALGEKKKYRLKKSSNENAEPLNGYATTPTSYTNASIALGSQKFFSNQNLLEYHKDENGTKPPSKDLLFVCTPQRLPDGFGGSTEALALVKKRNEIRKKLAAKMAQFRAETQASQMNGAAGGLKKESSAATTKASLKSGSYSEPSLIAASEGNSRRHRHRKRRERNRPPKFGYDIKNVDEFLTKCSLASPANIPMVLSTSCILYQTRPGGYQTEISLPLGMVINAVFKNQNWLYVQTPHAEEGYVNYTTCLPLGILPAEARREAASGKGEHAASTTTSGKSKACWETIGDVFPKPCGNMTDSEKEIHLRVGTRSRSEGARTPHLKSTLTDNDTVTVISVNTENTDCLNGNSSSIYGEQQVDKLYLRAASQPKLSEKTSYAQLKIIRQHSSAASGTSTASKATAQLNDEYVTLQQQQKSMQKQHIHHLPAQKTYITRTFITNGHNGQHLHPKDMNMTQNGGTVTATAVVNNCNNLKNPTVLHNNGTTTSNISISSPYGQQQQNSKLHYHQQQQQHHHHHHHQSSPSTTTTTTTSLHHINAAAMMATATTVAPRSILNAIRRSSAHCGQRQTLVAITTDYSTGDGLSLQKGDIVTLCECRETKDHRQWFYVRTRDGRQGYIPAEVAGHGYL</sequence>
<feature type="region of interest" description="Disordered" evidence="2">
    <location>
        <begin position="548"/>
        <end position="601"/>
    </location>
</feature>
<feature type="region of interest" description="Disordered" evidence="2">
    <location>
        <begin position="73"/>
        <end position="96"/>
    </location>
</feature>
<dbReference type="Pfam" id="PF07653">
    <property type="entry name" value="SH3_2"/>
    <property type="match status" value="1"/>
</dbReference>
<dbReference type="OrthoDB" id="6415921at2759"/>
<feature type="region of interest" description="Disordered" evidence="2">
    <location>
        <begin position="19"/>
        <end position="57"/>
    </location>
</feature>
<feature type="compositionally biased region" description="Low complexity" evidence="2">
    <location>
        <begin position="37"/>
        <end position="57"/>
    </location>
</feature>
<feature type="region of interest" description="Disordered" evidence="2">
    <location>
        <begin position="204"/>
        <end position="240"/>
    </location>
</feature>
<reference evidence="4" key="1">
    <citation type="submission" date="2020-05" db="UniProtKB">
        <authorList>
            <consortium name="EnsemblMetazoa"/>
        </authorList>
    </citation>
    <scope>IDENTIFICATION</scope>
    <source>
        <strain evidence="4">USDA</strain>
    </source>
</reference>